<evidence type="ECO:0000313" key="1">
    <source>
        <dbReference type="EMBL" id="OAV28247.1"/>
    </source>
</evidence>
<comment type="caution">
    <text evidence="1">The sequence shown here is derived from an EMBL/GenBank/DDBJ whole genome shotgun (WGS) entry which is preliminary data.</text>
</comment>
<dbReference type="Proteomes" id="UP000078295">
    <property type="component" value="Unassembled WGS sequence"/>
</dbReference>
<name>A0AB36DRJ7_MORCA</name>
<organism evidence="1 2">
    <name type="scientific">Moraxella catarrhalis</name>
    <name type="common">Branhamella catarrhalis</name>
    <dbReference type="NCBI Taxonomy" id="480"/>
    <lineage>
        <taxon>Bacteria</taxon>
        <taxon>Pseudomonadati</taxon>
        <taxon>Pseudomonadota</taxon>
        <taxon>Gammaproteobacteria</taxon>
        <taxon>Moraxellales</taxon>
        <taxon>Moraxellaceae</taxon>
        <taxon>Moraxella</taxon>
    </lineage>
</organism>
<proteinExistence type="predicted"/>
<protein>
    <submittedName>
        <fullName evidence="1">Uncharacterized protein</fullName>
    </submittedName>
</protein>
<dbReference type="EMBL" id="LXHQ01000006">
    <property type="protein sequence ID" value="OAV28247.1"/>
    <property type="molecule type" value="Genomic_DNA"/>
</dbReference>
<dbReference type="AlphaFoldDB" id="A0AB36DRJ7"/>
<gene>
    <name evidence="1" type="ORF">AO370_0031</name>
</gene>
<evidence type="ECO:0000313" key="2">
    <source>
        <dbReference type="Proteomes" id="UP000078295"/>
    </source>
</evidence>
<accession>A0AB36DRJ7</accession>
<sequence>MDKMAWIMTKYRQKIPLSFPLKTAMIRQIGKIIEQKSG</sequence>
<reference evidence="1 2" key="1">
    <citation type="journal article" date="2016" name="Genome Biol. Evol.">
        <title>Comparative Genomic Analyses of the Moraxella catarrhalis Serosensitive and Seroresistant Lineages Demonstrate Their Independent Evolution.</title>
        <authorList>
            <person name="Earl J.P."/>
            <person name="de Vries S.P."/>
            <person name="Ahmed A."/>
            <person name="Powell E."/>
            <person name="Schultz M.P."/>
            <person name="Hermans P.W."/>
            <person name="Hill D.J."/>
            <person name="Zhou Z."/>
            <person name="Constantinidou C.I."/>
            <person name="Hu F.Z."/>
            <person name="Bootsma H.J."/>
            <person name="Ehrlich G.D."/>
        </authorList>
    </citation>
    <scope>NUCLEOTIDE SEQUENCE [LARGE SCALE GENOMIC DNA]</scope>
    <source>
        <strain evidence="1 2">F23</strain>
    </source>
</reference>